<dbReference type="EMBL" id="UINC01208451">
    <property type="protein sequence ID" value="SVE30998.1"/>
    <property type="molecule type" value="Genomic_DNA"/>
</dbReference>
<protein>
    <submittedName>
        <fullName evidence="1">Uncharacterized protein</fullName>
    </submittedName>
</protein>
<feature type="non-terminal residue" evidence="1">
    <location>
        <position position="1"/>
    </location>
</feature>
<dbReference type="AlphaFoldDB" id="A0A383CHD0"/>
<accession>A0A383CHD0</accession>
<name>A0A383CHD0_9ZZZZ</name>
<proteinExistence type="predicted"/>
<gene>
    <name evidence="1" type="ORF">METZ01_LOCUS483852</name>
</gene>
<organism evidence="1">
    <name type="scientific">marine metagenome</name>
    <dbReference type="NCBI Taxonomy" id="408172"/>
    <lineage>
        <taxon>unclassified sequences</taxon>
        <taxon>metagenomes</taxon>
        <taxon>ecological metagenomes</taxon>
    </lineage>
</organism>
<reference evidence="1" key="1">
    <citation type="submission" date="2018-05" db="EMBL/GenBank/DDBJ databases">
        <authorList>
            <person name="Lanie J.A."/>
            <person name="Ng W.-L."/>
            <person name="Kazmierczak K.M."/>
            <person name="Andrzejewski T.M."/>
            <person name="Davidsen T.M."/>
            <person name="Wayne K.J."/>
            <person name="Tettelin H."/>
            <person name="Glass J.I."/>
            <person name="Rusch D."/>
            <person name="Podicherti R."/>
            <person name="Tsui H.-C.T."/>
            <person name="Winkler M.E."/>
        </authorList>
    </citation>
    <scope>NUCLEOTIDE SEQUENCE</scope>
</reference>
<sequence length="46" mass="5313">ETNAKVNMHVKGNDKRTQKLMALVNEDDFQERLRMAVDDPLGQEAR</sequence>
<evidence type="ECO:0000313" key="1">
    <source>
        <dbReference type="EMBL" id="SVE30998.1"/>
    </source>
</evidence>